<feature type="domain" description="HNH nuclease" evidence="2">
    <location>
        <begin position="77"/>
        <end position="131"/>
    </location>
</feature>
<dbReference type="InterPro" id="IPR003615">
    <property type="entry name" value="HNH_nuc"/>
</dbReference>
<name>A0A6C0L2Z6_9ZZZZ</name>
<organism evidence="3">
    <name type="scientific">viral metagenome</name>
    <dbReference type="NCBI Taxonomy" id="1070528"/>
    <lineage>
        <taxon>unclassified sequences</taxon>
        <taxon>metagenomes</taxon>
        <taxon>organismal metagenomes</taxon>
    </lineage>
</organism>
<dbReference type="GO" id="GO:0004519">
    <property type="term" value="F:endonuclease activity"/>
    <property type="evidence" value="ECO:0007669"/>
    <property type="project" value="InterPro"/>
</dbReference>
<reference evidence="3" key="1">
    <citation type="journal article" date="2020" name="Nature">
        <title>Giant virus diversity and host interactions through global metagenomics.</title>
        <authorList>
            <person name="Schulz F."/>
            <person name="Roux S."/>
            <person name="Paez-Espino D."/>
            <person name="Jungbluth S."/>
            <person name="Walsh D.A."/>
            <person name="Denef V.J."/>
            <person name="McMahon K.D."/>
            <person name="Konstantinidis K.T."/>
            <person name="Eloe-Fadrosh E.A."/>
            <person name="Kyrpides N.C."/>
            <person name="Woyke T."/>
        </authorList>
    </citation>
    <scope>NUCLEOTIDE SEQUENCE</scope>
    <source>
        <strain evidence="3">GVMAG-S-ERX555907-94</strain>
    </source>
</reference>
<dbReference type="CDD" id="cd00085">
    <property type="entry name" value="HNHc"/>
    <property type="match status" value="1"/>
</dbReference>
<dbReference type="Pfam" id="PF01844">
    <property type="entry name" value="HNH"/>
    <property type="match status" value="1"/>
</dbReference>
<evidence type="ECO:0000313" key="3">
    <source>
        <dbReference type="EMBL" id="QHU23220.1"/>
    </source>
</evidence>
<protein>
    <recommendedName>
        <fullName evidence="2">HNH nuclease domain-containing protein</fullName>
    </recommendedName>
</protein>
<dbReference type="Gene3D" id="1.10.30.50">
    <property type="match status" value="1"/>
</dbReference>
<dbReference type="GO" id="GO:0008270">
    <property type="term" value="F:zinc ion binding"/>
    <property type="evidence" value="ECO:0007669"/>
    <property type="project" value="InterPro"/>
</dbReference>
<dbReference type="InterPro" id="IPR002711">
    <property type="entry name" value="HNH"/>
</dbReference>
<accession>A0A6C0L2Z6</accession>
<dbReference type="SMART" id="SM00507">
    <property type="entry name" value="HNHc"/>
    <property type="match status" value="1"/>
</dbReference>
<dbReference type="AlphaFoldDB" id="A0A6C0L2Z6"/>
<evidence type="ECO:0000256" key="1">
    <source>
        <dbReference type="SAM" id="MobiDB-lite"/>
    </source>
</evidence>
<dbReference type="EMBL" id="MN741026">
    <property type="protein sequence ID" value="QHU23220.1"/>
    <property type="molecule type" value="Genomic_DNA"/>
</dbReference>
<sequence>MDQQICSKCKKTLPVTSYTMKKNNEYFKTCDACRIKRPVEKEDPEEEKKTRRESRPTISSQKQQIILKEQNYKCRGPGKNDNTEYECDMNVNGKSFSDKKASEPQFDHIVRWKEGGNGLENIQALCASCHLMKTSMENIIQESPNCPSHRVKTILSSLSRSKYIEHDSDSSDEEIDFILTRNRFRRR</sequence>
<feature type="compositionally biased region" description="Basic and acidic residues" evidence="1">
    <location>
        <begin position="40"/>
        <end position="55"/>
    </location>
</feature>
<dbReference type="GO" id="GO:0003676">
    <property type="term" value="F:nucleic acid binding"/>
    <property type="evidence" value="ECO:0007669"/>
    <property type="project" value="InterPro"/>
</dbReference>
<proteinExistence type="predicted"/>
<evidence type="ECO:0000259" key="2">
    <source>
        <dbReference type="SMART" id="SM00507"/>
    </source>
</evidence>
<feature type="region of interest" description="Disordered" evidence="1">
    <location>
        <begin position="40"/>
        <end position="62"/>
    </location>
</feature>